<dbReference type="Proteomes" id="UP000185003">
    <property type="component" value="Unassembled WGS sequence"/>
</dbReference>
<keyword evidence="3" id="KW-0732">Signal</keyword>
<dbReference type="SUPFAM" id="SSF53474">
    <property type="entry name" value="alpha/beta-Hydrolases"/>
    <property type="match status" value="1"/>
</dbReference>
<evidence type="ECO:0000313" key="4">
    <source>
        <dbReference type="EMBL" id="SIN70602.1"/>
    </source>
</evidence>
<reference evidence="4 5" key="1">
    <citation type="submission" date="2016-11" db="EMBL/GenBank/DDBJ databases">
        <authorList>
            <person name="Jaros S."/>
            <person name="Januszkiewicz K."/>
            <person name="Wedrychowicz H."/>
        </authorList>
    </citation>
    <scope>NUCLEOTIDE SEQUENCE [LARGE SCALE GENOMIC DNA]</scope>
    <source>
        <strain evidence="4 5">DSM 24787</strain>
    </source>
</reference>
<keyword evidence="5" id="KW-1185">Reference proteome</keyword>
<dbReference type="InterPro" id="IPR052558">
    <property type="entry name" value="Siderophore_Hydrolase_D"/>
</dbReference>
<keyword evidence="2 4" id="KW-0378">Hydrolase</keyword>
<evidence type="ECO:0000256" key="3">
    <source>
        <dbReference type="SAM" id="SignalP"/>
    </source>
</evidence>
<sequence length="484" mass="54033">MKAYLLLLIATLLIQASSAQDLPQKKDSIYSAILQEQRSLQVILPSNYNPSQVYDVLYVIDGEWNTLTFYNIRRYLQAVGFAPPAIIVGVPNTYKDDINMRDRDFLPTQVKNTPFSGGAANFLSFFKTELIPYINKTYHPGGESILFGASFGGTFVMYALLTDPDVFKAYLCSDPAFWWDNRYLVKLAGEKLPQAKLNARMLFIGGRAGKAAESMGIAAMDSVLRATKPAGLAWKVSGYEGETHNSVTFKTNYDALKFTYGGYTKNMQLFGIHGGIVLPEKPITISLYAENLDIRYTNDSTLPAKEWIPVDTRLVVTNPDHMTVRSFSPSGRYTANIPLHLRSGTTLAPAKKKPAPLHFAYFDLTAKNRKPVKTGHVDATFQLKEAGLPSFECLVEGALTIPDKSYYVLQLDDGEGSEVYINDTLRVKQPVGVKRQSIILPLDKGVYALKIKLIQAASQPLPRFFVFKSTDGQDEWWNNVIFKL</sequence>
<dbReference type="Gene3D" id="3.40.50.1820">
    <property type="entry name" value="alpha/beta hydrolase"/>
    <property type="match status" value="1"/>
</dbReference>
<feature type="chain" id="PRO_5013337402" evidence="3">
    <location>
        <begin position="20"/>
        <end position="484"/>
    </location>
</feature>
<proteinExistence type="inferred from homology"/>
<evidence type="ECO:0000256" key="1">
    <source>
        <dbReference type="ARBA" id="ARBA00005622"/>
    </source>
</evidence>
<accession>A0A1N6DIJ2</accession>
<organism evidence="4 5">
    <name type="scientific">Chitinophaga niabensis</name>
    <dbReference type="NCBI Taxonomy" id="536979"/>
    <lineage>
        <taxon>Bacteria</taxon>
        <taxon>Pseudomonadati</taxon>
        <taxon>Bacteroidota</taxon>
        <taxon>Chitinophagia</taxon>
        <taxon>Chitinophagales</taxon>
        <taxon>Chitinophagaceae</taxon>
        <taxon>Chitinophaga</taxon>
    </lineage>
</organism>
<feature type="signal peptide" evidence="3">
    <location>
        <begin position="1"/>
        <end position="19"/>
    </location>
</feature>
<dbReference type="InterPro" id="IPR000801">
    <property type="entry name" value="Esterase-like"/>
</dbReference>
<comment type="similarity">
    <text evidence="1">Belongs to the esterase D family.</text>
</comment>
<dbReference type="OrthoDB" id="9784036at2"/>
<evidence type="ECO:0000313" key="5">
    <source>
        <dbReference type="Proteomes" id="UP000185003"/>
    </source>
</evidence>
<dbReference type="PANTHER" id="PTHR40841:SF2">
    <property type="entry name" value="SIDEROPHORE-DEGRADING ESTERASE (EUROFUNG)"/>
    <property type="match status" value="1"/>
</dbReference>
<name>A0A1N6DIJ2_9BACT</name>
<dbReference type="PANTHER" id="PTHR40841">
    <property type="entry name" value="SIDEROPHORE TRIACETYLFUSARININE C ESTERASE"/>
    <property type="match status" value="1"/>
</dbReference>
<dbReference type="STRING" id="536979.SAMN04488055_0788"/>
<dbReference type="GO" id="GO:0016788">
    <property type="term" value="F:hydrolase activity, acting on ester bonds"/>
    <property type="evidence" value="ECO:0007669"/>
    <property type="project" value="TreeGrafter"/>
</dbReference>
<protein>
    <submittedName>
        <fullName evidence="4">Predicted hydrolase of the alpha/beta superfamily</fullName>
    </submittedName>
</protein>
<dbReference type="InterPro" id="IPR029058">
    <property type="entry name" value="AB_hydrolase_fold"/>
</dbReference>
<dbReference type="EMBL" id="FSRA01000001">
    <property type="protein sequence ID" value="SIN70602.1"/>
    <property type="molecule type" value="Genomic_DNA"/>
</dbReference>
<dbReference type="RefSeq" id="WP_074237999.1">
    <property type="nucleotide sequence ID" value="NZ_FSRA01000001.1"/>
</dbReference>
<dbReference type="AlphaFoldDB" id="A0A1N6DIJ2"/>
<dbReference type="Pfam" id="PF00756">
    <property type="entry name" value="Esterase"/>
    <property type="match status" value="1"/>
</dbReference>
<evidence type="ECO:0000256" key="2">
    <source>
        <dbReference type="ARBA" id="ARBA00022801"/>
    </source>
</evidence>
<gene>
    <name evidence="4" type="ORF">SAMN04488055_0788</name>
</gene>